<reference evidence="2 3" key="1">
    <citation type="submission" date="2019-02" db="EMBL/GenBank/DDBJ databases">
        <title>Deep-cultivation of Planctomycetes and their phenomic and genomic characterization uncovers novel biology.</title>
        <authorList>
            <person name="Wiegand S."/>
            <person name="Jogler M."/>
            <person name="Boedeker C."/>
            <person name="Pinto D."/>
            <person name="Vollmers J."/>
            <person name="Rivas-Marin E."/>
            <person name="Kohn T."/>
            <person name="Peeters S.H."/>
            <person name="Heuer A."/>
            <person name="Rast P."/>
            <person name="Oberbeckmann S."/>
            <person name="Bunk B."/>
            <person name="Jeske O."/>
            <person name="Meyerdierks A."/>
            <person name="Storesund J.E."/>
            <person name="Kallscheuer N."/>
            <person name="Luecker S."/>
            <person name="Lage O.M."/>
            <person name="Pohl T."/>
            <person name="Merkel B.J."/>
            <person name="Hornburger P."/>
            <person name="Mueller R.-W."/>
            <person name="Bruemmer F."/>
            <person name="Labrenz M."/>
            <person name="Spormann A.M."/>
            <person name="Op den Camp H."/>
            <person name="Overmann J."/>
            <person name="Amann R."/>
            <person name="Jetten M.S.M."/>
            <person name="Mascher T."/>
            <person name="Medema M.H."/>
            <person name="Devos D.P."/>
            <person name="Kaster A.-K."/>
            <person name="Ovreas L."/>
            <person name="Rohde M."/>
            <person name="Galperin M.Y."/>
            <person name="Jogler C."/>
        </authorList>
    </citation>
    <scope>NUCLEOTIDE SEQUENCE [LARGE SCALE GENOMIC DNA]</scope>
    <source>
        <strain evidence="2 3">I41</strain>
    </source>
</reference>
<dbReference type="Gene3D" id="2.40.30.170">
    <property type="match status" value="1"/>
</dbReference>
<proteinExistence type="predicted"/>
<dbReference type="KEGG" id="llh:I41_50700"/>
<dbReference type="Gene3D" id="2.40.50.100">
    <property type="match status" value="1"/>
</dbReference>
<gene>
    <name evidence="2" type="ORF">I41_50700</name>
</gene>
<organism evidence="2 3">
    <name type="scientific">Lacipirellula limnantheis</name>
    <dbReference type="NCBI Taxonomy" id="2528024"/>
    <lineage>
        <taxon>Bacteria</taxon>
        <taxon>Pseudomonadati</taxon>
        <taxon>Planctomycetota</taxon>
        <taxon>Planctomycetia</taxon>
        <taxon>Pirellulales</taxon>
        <taxon>Lacipirellulaceae</taxon>
        <taxon>Lacipirellula</taxon>
    </lineage>
</organism>
<dbReference type="Pfam" id="PF25917">
    <property type="entry name" value="BSH_RND"/>
    <property type="match status" value="1"/>
</dbReference>
<feature type="domain" description="Multidrug resistance protein MdtA-like barrel-sandwich hybrid" evidence="1">
    <location>
        <begin position="50"/>
        <end position="211"/>
    </location>
</feature>
<dbReference type="GO" id="GO:1990281">
    <property type="term" value="C:efflux pump complex"/>
    <property type="evidence" value="ECO:0007669"/>
    <property type="project" value="TreeGrafter"/>
</dbReference>
<evidence type="ECO:0000313" key="2">
    <source>
        <dbReference type="EMBL" id="QDT75827.1"/>
    </source>
</evidence>
<dbReference type="OrthoDB" id="259511at2"/>
<dbReference type="PANTHER" id="PTHR30469">
    <property type="entry name" value="MULTIDRUG RESISTANCE PROTEIN MDTA"/>
    <property type="match status" value="1"/>
</dbReference>
<sequence length="319" mass="34688">MSASLLAILALFAQVGGGAPYRPNDQSRVDANGDPVFSSASITAEEDSIVAAEAEGTLLKIAVNEGDRVNDGTVLATIDDRQAKAAVDVAKLTLDAATERANDEVEEQYAILAAKVAKVDWEMDIETNKRVPNSVAPIQVLQKELVFDRSNLQIEKARKDQVIAKKEAAVKGAELEAADIGLARRTIKAPFDGEVQQLFQKEAQWVNPGDPILRLVKFDVLRVESYVNASQFDPVELAGKPVTIKVRLARDREVSLPGRITYVGQTVRAVKGDYLVRAEIQNQRSGDYWLIRPGLLAEMTIHVSQPAEPQARGAAIPAK</sequence>
<dbReference type="EMBL" id="CP036339">
    <property type="protein sequence ID" value="QDT75827.1"/>
    <property type="molecule type" value="Genomic_DNA"/>
</dbReference>
<evidence type="ECO:0000259" key="1">
    <source>
        <dbReference type="Pfam" id="PF25917"/>
    </source>
</evidence>
<dbReference type="Gene3D" id="1.10.287.470">
    <property type="entry name" value="Helix hairpin bin"/>
    <property type="match status" value="1"/>
</dbReference>
<evidence type="ECO:0000313" key="3">
    <source>
        <dbReference type="Proteomes" id="UP000317909"/>
    </source>
</evidence>
<keyword evidence="3" id="KW-1185">Reference proteome</keyword>
<dbReference type="AlphaFoldDB" id="A0A517U5D4"/>
<dbReference type="InterPro" id="IPR058625">
    <property type="entry name" value="MdtA-like_BSH"/>
</dbReference>
<dbReference type="GO" id="GO:0015562">
    <property type="term" value="F:efflux transmembrane transporter activity"/>
    <property type="evidence" value="ECO:0007669"/>
    <property type="project" value="TreeGrafter"/>
</dbReference>
<name>A0A517U5D4_9BACT</name>
<dbReference type="SUPFAM" id="SSF111369">
    <property type="entry name" value="HlyD-like secretion proteins"/>
    <property type="match status" value="2"/>
</dbReference>
<dbReference type="RefSeq" id="WP_145435603.1">
    <property type="nucleotide sequence ID" value="NZ_CP036339.1"/>
</dbReference>
<dbReference type="PANTHER" id="PTHR30469:SF15">
    <property type="entry name" value="HLYD FAMILY OF SECRETION PROTEINS"/>
    <property type="match status" value="1"/>
</dbReference>
<protein>
    <submittedName>
        <fullName evidence="2">Multidrug resistance protein MdtN</fullName>
    </submittedName>
</protein>
<accession>A0A517U5D4</accession>
<dbReference type="Proteomes" id="UP000317909">
    <property type="component" value="Chromosome"/>
</dbReference>